<dbReference type="RefSeq" id="WP_010889357.1">
    <property type="nucleotide sequence ID" value="NC_001264.1"/>
</dbReference>
<gene>
    <name evidence="2" type="ordered locus">DR_A0098</name>
</gene>
<dbReference type="STRING" id="243230.DR_A0098"/>
<dbReference type="PIR" id="D75604">
    <property type="entry name" value="D75604"/>
</dbReference>
<dbReference type="PaxDb" id="243230-DR_A0098"/>
<dbReference type="HOGENOM" id="CLU_2179528_0_0_0"/>
<dbReference type="KEGG" id="dra:DR_A0098"/>
<evidence type="ECO:0000256" key="1">
    <source>
        <dbReference type="SAM" id="SignalP"/>
    </source>
</evidence>
<dbReference type="AlphaFoldDB" id="Q9RZ56"/>
<proteinExistence type="predicted"/>
<dbReference type="PATRIC" id="fig|243230.17.peg.2983"/>
<organism evidence="2 3">
    <name type="scientific">Deinococcus radiodurans (strain ATCC 13939 / DSM 20539 / JCM 16871 / CCUG 27074 / LMG 4051 / NBRC 15346 / NCIMB 9279 / VKM B-1422 / R1)</name>
    <dbReference type="NCBI Taxonomy" id="243230"/>
    <lineage>
        <taxon>Bacteria</taxon>
        <taxon>Thermotogati</taxon>
        <taxon>Deinococcota</taxon>
        <taxon>Deinococci</taxon>
        <taxon>Deinococcales</taxon>
        <taxon>Deinococcaceae</taxon>
        <taxon>Deinococcus</taxon>
    </lineage>
</organism>
<name>Q9RZ56_DEIRA</name>
<keyword evidence="3" id="KW-1185">Reference proteome</keyword>
<sequence>MRKILLGALLLSGVANAATTWEYAELTVISTSTPQMYFWISPDKDGMGASATGKTRDELGAKANCGSLKIVNNSDFFNCVGKRGWELVSTNMEQTPPTKMTTYLFKRSK</sequence>
<dbReference type="Proteomes" id="UP000002524">
    <property type="component" value="Chromosome 2"/>
</dbReference>
<protein>
    <submittedName>
        <fullName evidence="2">Uncharacterized protein</fullName>
    </submittedName>
</protein>
<evidence type="ECO:0000313" key="2">
    <source>
        <dbReference type="EMBL" id="AAF12336.1"/>
    </source>
</evidence>
<dbReference type="EnsemblBacteria" id="AAF12336">
    <property type="protein sequence ID" value="AAF12336"/>
    <property type="gene ID" value="DR_A0098"/>
</dbReference>
<dbReference type="InParanoid" id="Q9RZ56"/>
<dbReference type="GeneID" id="69518991"/>
<dbReference type="EMBL" id="AE001825">
    <property type="protein sequence ID" value="AAF12336.1"/>
    <property type="molecule type" value="Genomic_DNA"/>
</dbReference>
<feature type="chain" id="PRO_5004333231" evidence="1">
    <location>
        <begin position="18"/>
        <end position="109"/>
    </location>
</feature>
<reference evidence="2 3" key="1">
    <citation type="journal article" date="1999" name="Science">
        <title>Genome sequence of the radioresistant bacterium Deinococcus radiodurans R1.</title>
        <authorList>
            <person name="White O."/>
            <person name="Eisen J.A."/>
            <person name="Heidelberg J.F."/>
            <person name="Hickey E.K."/>
            <person name="Peterson J.D."/>
            <person name="Dodson R.J."/>
            <person name="Haft D.H."/>
            <person name="Gwinn M.L."/>
            <person name="Nelson W.C."/>
            <person name="Richardson D.L."/>
            <person name="Moffat K.S."/>
            <person name="Qin H."/>
            <person name="Jiang L."/>
            <person name="Pamphile W."/>
            <person name="Crosby M."/>
            <person name="Shen M."/>
            <person name="Vamathevan J.J."/>
            <person name="Lam P."/>
            <person name="McDonald L."/>
            <person name="Utterback T."/>
            <person name="Zalewski C."/>
            <person name="Makarova K.S."/>
            <person name="Aravind L."/>
            <person name="Daly M.J."/>
            <person name="Minton K.W."/>
            <person name="Fleischmann R.D."/>
            <person name="Ketchum K.A."/>
            <person name="Nelson K.E."/>
            <person name="Salzberg S."/>
            <person name="Smith H.O."/>
            <person name="Venter J.C."/>
            <person name="Fraser C.M."/>
        </authorList>
    </citation>
    <scope>NUCLEOTIDE SEQUENCE [LARGE SCALE GENOMIC DNA]</scope>
    <source>
        <strain evidence="3">ATCC 13939 / DSM 20539 / JCM 16871 / LMG 4051 / NBRC 15346 / NCIMB 9279 / R1 / VKM B-1422</strain>
    </source>
</reference>
<feature type="signal peptide" evidence="1">
    <location>
        <begin position="1"/>
        <end position="17"/>
    </location>
</feature>
<keyword evidence="1" id="KW-0732">Signal</keyword>
<accession>Q9RZ56</accession>
<evidence type="ECO:0000313" key="3">
    <source>
        <dbReference type="Proteomes" id="UP000002524"/>
    </source>
</evidence>